<evidence type="ECO:0000313" key="3">
    <source>
        <dbReference type="Proteomes" id="UP000800235"/>
    </source>
</evidence>
<protein>
    <submittedName>
        <fullName evidence="2">Uncharacterized protein</fullName>
    </submittedName>
</protein>
<feature type="compositionally biased region" description="Basic and acidic residues" evidence="1">
    <location>
        <begin position="102"/>
        <end position="122"/>
    </location>
</feature>
<comment type="caution">
    <text evidence="2">The sequence shown here is derived from an EMBL/GenBank/DDBJ whole genome shotgun (WGS) entry which is preliminary data.</text>
</comment>
<evidence type="ECO:0000256" key="1">
    <source>
        <dbReference type="SAM" id="MobiDB-lite"/>
    </source>
</evidence>
<feature type="region of interest" description="Disordered" evidence="1">
    <location>
        <begin position="208"/>
        <end position="240"/>
    </location>
</feature>
<feature type="compositionally biased region" description="Basic and acidic residues" evidence="1">
    <location>
        <begin position="226"/>
        <end position="237"/>
    </location>
</feature>
<accession>A0A9P4P4D4</accession>
<dbReference type="Proteomes" id="UP000800235">
    <property type="component" value="Unassembled WGS sequence"/>
</dbReference>
<organism evidence="2 3">
    <name type="scientific">Tothia fuscella</name>
    <dbReference type="NCBI Taxonomy" id="1048955"/>
    <lineage>
        <taxon>Eukaryota</taxon>
        <taxon>Fungi</taxon>
        <taxon>Dikarya</taxon>
        <taxon>Ascomycota</taxon>
        <taxon>Pezizomycotina</taxon>
        <taxon>Dothideomycetes</taxon>
        <taxon>Pleosporomycetidae</taxon>
        <taxon>Venturiales</taxon>
        <taxon>Cylindrosympodiaceae</taxon>
        <taxon>Tothia</taxon>
    </lineage>
</organism>
<dbReference type="EMBL" id="MU007010">
    <property type="protein sequence ID" value="KAF2436394.1"/>
    <property type="molecule type" value="Genomic_DNA"/>
</dbReference>
<feature type="region of interest" description="Disordered" evidence="1">
    <location>
        <begin position="102"/>
        <end position="135"/>
    </location>
</feature>
<evidence type="ECO:0000313" key="2">
    <source>
        <dbReference type="EMBL" id="KAF2436394.1"/>
    </source>
</evidence>
<gene>
    <name evidence="2" type="ORF">EJ08DRAFT_145217</name>
</gene>
<reference evidence="2" key="1">
    <citation type="journal article" date="2020" name="Stud. Mycol.">
        <title>101 Dothideomycetes genomes: a test case for predicting lifestyles and emergence of pathogens.</title>
        <authorList>
            <person name="Haridas S."/>
            <person name="Albert R."/>
            <person name="Binder M."/>
            <person name="Bloem J."/>
            <person name="Labutti K."/>
            <person name="Salamov A."/>
            <person name="Andreopoulos B."/>
            <person name="Baker S."/>
            <person name="Barry K."/>
            <person name="Bills G."/>
            <person name="Bluhm B."/>
            <person name="Cannon C."/>
            <person name="Castanera R."/>
            <person name="Culley D."/>
            <person name="Daum C."/>
            <person name="Ezra D."/>
            <person name="Gonzalez J."/>
            <person name="Henrissat B."/>
            <person name="Kuo A."/>
            <person name="Liang C."/>
            <person name="Lipzen A."/>
            <person name="Lutzoni F."/>
            <person name="Magnuson J."/>
            <person name="Mondo S."/>
            <person name="Nolan M."/>
            <person name="Ohm R."/>
            <person name="Pangilinan J."/>
            <person name="Park H.-J."/>
            <person name="Ramirez L."/>
            <person name="Alfaro M."/>
            <person name="Sun H."/>
            <person name="Tritt A."/>
            <person name="Yoshinaga Y."/>
            <person name="Zwiers L.-H."/>
            <person name="Turgeon B."/>
            <person name="Goodwin S."/>
            <person name="Spatafora J."/>
            <person name="Crous P."/>
            <person name="Grigoriev I."/>
        </authorList>
    </citation>
    <scope>NUCLEOTIDE SEQUENCE</scope>
    <source>
        <strain evidence="2">CBS 130266</strain>
    </source>
</reference>
<proteinExistence type="predicted"/>
<keyword evidence="3" id="KW-1185">Reference proteome</keyword>
<dbReference type="AlphaFoldDB" id="A0A9P4P4D4"/>
<sequence length="257" mass="29833">MPSTHPESCSPSAQDRFCADLDRRLKYVQGKCSSPAGGRIVPNNPWWPFPCDGQSSSLEVHSYRVCNGFIEDERDAATSSLPTPRLQRGVSHTRLLSIPDLYRHENELPEQSSEERRRDKQWRAQLYGNENPTRSRVTKVQKLSSLRAVLRHHNVKRLTVYDGFSEDCFGKKLSPKPFERRKSQLAIELKHEKDEEEDCVAQMKAFAFPENGNPKRKHSSESFVQENRRDSGYDQRRSKSRIQSTFYDFSHEDDIIF</sequence>
<name>A0A9P4P4D4_9PEZI</name>